<proteinExistence type="predicted"/>
<organism evidence="1">
    <name type="scientific">uncultured bacterium</name>
    <name type="common">gcode 4</name>
    <dbReference type="NCBI Taxonomy" id="1234023"/>
    <lineage>
        <taxon>Bacteria</taxon>
        <taxon>environmental samples</taxon>
    </lineage>
</organism>
<dbReference type="AlphaFoldDB" id="K2A2B6"/>
<gene>
    <name evidence="1" type="ORF">ACD_71C00235G0001</name>
</gene>
<reference evidence="1" key="1">
    <citation type="journal article" date="2012" name="Science">
        <title>Fermentation, hydrogen, and sulfur metabolism in multiple uncultivated bacterial phyla.</title>
        <authorList>
            <person name="Wrighton K.C."/>
            <person name="Thomas B.C."/>
            <person name="Sharon I."/>
            <person name="Miller C.S."/>
            <person name="Castelle C.J."/>
            <person name="VerBerkmoes N.C."/>
            <person name="Wilkins M.J."/>
            <person name="Hettich R.L."/>
            <person name="Lipton M.S."/>
            <person name="Williams K.H."/>
            <person name="Long P.E."/>
            <person name="Banfield J.F."/>
        </authorList>
    </citation>
    <scope>NUCLEOTIDE SEQUENCE [LARGE SCALE GENOMIC DNA]</scope>
</reference>
<sequence>MKRKSYSYERTPRFKTKDIDVRSKTADPLRSKISRQRLDRTWPLTTHQYKRLWWESPEYGIGMNGYMVTGVQWKLDASIDKKWLEYIQDLPNFQELQGSVILYGKNRYLHQIFHNASNINGILYFMKYLGAKTSEVLFDGELNTEAMETYWGPKSLRPDGVIMKENKIVFLETDCWTHKFETLQEKSELYKKLLDSKELQEMGFTDISIVIQSYSRRIYAIKKNGCMDAIQKQVKYLDFLDNEFQYMSQSWPSEAIDMKEYRWLSRAIQKAKKQWEDGIELLWKKEHGKSFRDPIAFCNKVRALQWKYVDMEDSQDDFEPVADFEGDFNKRELTAELWVSGKNFQV</sequence>
<accession>K2A2B6</accession>
<name>K2A2B6_9BACT</name>
<dbReference type="EMBL" id="AMFJ01028966">
    <property type="protein sequence ID" value="EKD44109.1"/>
    <property type="molecule type" value="Genomic_DNA"/>
</dbReference>
<protein>
    <submittedName>
        <fullName evidence="1">Uncharacterized protein</fullName>
    </submittedName>
</protein>
<comment type="caution">
    <text evidence="1">The sequence shown here is derived from an EMBL/GenBank/DDBJ whole genome shotgun (WGS) entry which is preliminary data.</text>
</comment>
<evidence type="ECO:0000313" key="1">
    <source>
        <dbReference type="EMBL" id="EKD44109.1"/>
    </source>
</evidence>